<dbReference type="RefSeq" id="WP_128512701.1">
    <property type="nucleotide sequence ID" value="NZ_JBHYKF010000080.1"/>
</dbReference>
<comment type="caution">
    <text evidence="4">The sequence shown here is derived from an EMBL/GenBank/DDBJ whole genome shotgun (WGS) entry which is preliminary data.</text>
</comment>
<reference evidence="4 5" key="1">
    <citation type="submission" date="2018-08" db="EMBL/GenBank/DDBJ databases">
        <title>Streptomyces NEAU-D10 sp. nov., a novel Actinomycete isolated from soil.</title>
        <authorList>
            <person name="Jin L."/>
        </authorList>
    </citation>
    <scope>NUCLEOTIDE SEQUENCE [LARGE SCALE GENOMIC DNA]</scope>
    <source>
        <strain evidence="4 5">NEAU-D10</strain>
    </source>
</reference>
<organism evidence="4 5">
    <name type="scientific">Streptomyces inhibens</name>
    <dbReference type="NCBI Taxonomy" id="2293571"/>
    <lineage>
        <taxon>Bacteria</taxon>
        <taxon>Bacillati</taxon>
        <taxon>Actinomycetota</taxon>
        <taxon>Actinomycetes</taxon>
        <taxon>Kitasatosporales</taxon>
        <taxon>Streptomycetaceae</taxon>
        <taxon>Streptomyces</taxon>
    </lineage>
</organism>
<dbReference type="PROSITE" id="PS00012">
    <property type="entry name" value="PHOSPHOPANTETHEINE"/>
    <property type="match status" value="1"/>
</dbReference>
<dbReference type="Gene3D" id="1.10.1200.10">
    <property type="entry name" value="ACP-like"/>
    <property type="match status" value="1"/>
</dbReference>
<gene>
    <name evidence="4" type="ORF">DY245_43960</name>
</gene>
<dbReference type="SUPFAM" id="SSF47336">
    <property type="entry name" value="ACP-like"/>
    <property type="match status" value="1"/>
</dbReference>
<keyword evidence="1" id="KW-0596">Phosphopantetheine</keyword>
<evidence type="ECO:0000313" key="5">
    <source>
        <dbReference type="Proteomes" id="UP000262477"/>
    </source>
</evidence>
<evidence type="ECO:0000259" key="3">
    <source>
        <dbReference type="PROSITE" id="PS50075"/>
    </source>
</evidence>
<dbReference type="InterPro" id="IPR009081">
    <property type="entry name" value="PP-bd_ACP"/>
</dbReference>
<protein>
    <submittedName>
        <fullName evidence="4">Acyl carrier protein</fullName>
    </submittedName>
</protein>
<keyword evidence="5" id="KW-1185">Reference proteome</keyword>
<evidence type="ECO:0000313" key="4">
    <source>
        <dbReference type="EMBL" id="REK84357.1"/>
    </source>
</evidence>
<sequence length="92" mass="9885">MTAQLTLDELAALMKSAAGLTVDPKELANRSESTFAEFGLDSLGLLGIVGELENRHGRPMPTDAERCKTPRDFLDLVNTSQKHTDTVPTTGA</sequence>
<evidence type="ECO:0000256" key="1">
    <source>
        <dbReference type="ARBA" id="ARBA00022450"/>
    </source>
</evidence>
<dbReference type="InterPro" id="IPR006162">
    <property type="entry name" value="Ppantetheine_attach_site"/>
</dbReference>
<evidence type="ECO:0000256" key="2">
    <source>
        <dbReference type="ARBA" id="ARBA00022553"/>
    </source>
</evidence>
<name>A0A371PPC2_STRIH</name>
<accession>A0A371PPC2</accession>
<dbReference type="Pfam" id="PF00550">
    <property type="entry name" value="PP-binding"/>
    <property type="match status" value="1"/>
</dbReference>
<dbReference type="AlphaFoldDB" id="A0A371PPC2"/>
<dbReference type="Proteomes" id="UP000262477">
    <property type="component" value="Unassembled WGS sequence"/>
</dbReference>
<proteinExistence type="predicted"/>
<feature type="domain" description="Carrier" evidence="3">
    <location>
        <begin position="4"/>
        <end position="81"/>
    </location>
</feature>
<keyword evidence="2" id="KW-0597">Phosphoprotein</keyword>
<dbReference type="InterPro" id="IPR036736">
    <property type="entry name" value="ACP-like_sf"/>
</dbReference>
<dbReference type="EMBL" id="QUAC01000486">
    <property type="protein sequence ID" value="REK84357.1"/>
    <property type="molecule type" value="Genomic_DNA"/>
</dbReference>
<dbReference type="OrthoDB" id="3215648at2"/>
<dbReference type="PROSITE" id="PS50075">
    <property type="entry name" value="CARRIER"/>
    <property type="match status" value="1"/>
</dbReference>